<dbReference type="EMBL" id="MHIS01000005">
    <property type="protein sequence ID" value="OGY56876.1"/>
    <property type="molecule type" value="Genomic_DNA"/>
</dbReference>
<comment type="caution">
    <text evidence="8">The sequence shown here is derived from an EMBL/GenBank/DDBJ whole genome shotgun (WGS) entry which is preliminary data.</text>
</comment>
<dbReference type="GO" id="GO:0005886">
    <property type="term" value="C:plasma membrane"/>
    <property type="evidence" value="ECO:0007669"/>
    <property type="project" value="UniProtKB-SubCell"/>
</dbReference>
<evidence type="ECO:0000256" key="2">
    <source>
        <dbReference type="ARBA" id="ARBA00022475"/>
    </source>
</evidence>
<evidence type="ECO:0000313" key="8">
    <source>
        <dbReference type="EMBL" id="OGY56876.1"/>
    </source>
</evidence>
<name>A0A1G1YYL9_9BACT</name>
<dbReference type="Pfam" id="PF09335">
    <property type="entry name" value="VTT_dom"/>
    <property type="match status" value="1"/>
</dbReference>
<feature type="transmembrane region" description="Helical" evidence="6">
    <location>
        <begin position="43"/>
        <end position="67"/>
    </location>
</feature>
<keyword evidence="5 6" id="KW-0472">Membrane</keyword>
<evidence type="ECO:0000256" key="6">
    <source>
        <dbReference type="SAM" id="Phobius"/>
    </source>
</evidence>
<proteinExistence type="predicted"/>
<dbReference type="InterPro" id="IPR032816">
    <property type="entry name" value="VTT_dom"/>
</dbReference>
<evidence type="ECO:0000313" key="9">
    <source>
        <dbReference type="Proteomes" id="UP000178179"/>
    </source>
</evidence>
<evidence type="ECO:0000256" key="3">
    <source>
        <dbReference type="ARBA" id="ARBA00022692"/>
    </source>
</evidence>
<accession>A0A1G1YYL9</accession>
<keyword evidence="4 6" id="KW-1133">Transmembrane helix</keyword>
<protein>
    <recommendedName>
        <fullName evidence="7">VTT domain-containing protein</fullName>
    </recommendedName>
</protein>
<reference evidence="8 9" key="1">
    <citation type="journal article" date="2016" name="Nat. Commun.">
        <title>Thousands of microbial genomes shed light on interconnected biogeochemical processes in an aquifer system.</title>
        <authorList>
            <person name="Anantharaman K."/>
            <person name="Brown C.T."/>
            <person name="Hug L.A."/>
            <person name="Sharon I."/>
            <person name="Castelle C.J."/>
            <person name="Probst A.J."/>
            <person name="Thomas B.C."/>
            <person name="Singh A."/>
            <person name="Wilkins M.J."/>
            <person name="Karaoz U."/>
            <person name="Brodie E.L."/>
            <person name="Williams K.H."/>
            <person name="Hubbard S.S."/>
            <person name="Banfield J.F."/>
        </authorList>
    </citation>
    <scope>NUCLEOTIDE SEQUENCE [LARGE SCALE GENOMIC DNA]</scope>
</reference>
<keyword evidence="3 6" id="KW-0812">Transmembrane</keyword>
<feature type="domain" description="VTT" evidence="7">
    <location>
        <begin position="39"/>
        <end position="154"/>
    </location>
</feature>
<sequence>MIADILQAISLFVLNIIETWGYWGVFFLMALESANIPIPSEIIMPFSGFLVSTGVFDFWTVVFLGALGNLTGSLTSYYIAGYFKGWVEHNRHFDQAKAWVNKYGVVAAFWSRMMPIVRTFISFPAGLFKVPIWKFSLFTFIGSFIWSALLVYPGIYWGENWEIIEPIFRKFDLVIAVLLILGIVWGLKSHFGKKK</sequence>
<evidence type="ECO:0000256" key="1">
    <source>
        <dbReference type="ARBA" id="ARBA00004651"/>
    </source>
</evidence>
<gene>
    <name evidence="8" type="ORF">A2119_00670</name>
</gene>
<dbReference type="PANTHER" id="PTHR42709:SF6">
    <property type="entry name" value="UNDECAPRENYL PHOSPHATE TRANSPORTER A"/>
    <property type="match status" value="1"/>
</dbReference>
<evidence type="ECO:0000256" key="5">
    <source>
        <dbReference type="ARBA" id="ARBA00023136"/>
    </source>
</evidence>
<evidence type="ECO:0000256" key="4">
    <source>
        <dbReference type="ARBA" id="ARBA00022989"/>
    </source>
</evidence>
<evidence type="ECO:0000259" key="7">
    <source>
        <dbReference type="Pfam" id="PF09335"/>
    </source>
</evidence>
<feature type="transmembrane region" description="Helical" evidence="6">
    <location>
        <begin position="135"/>
        <end position="155"/>
    </location>
</feature>
<comment type="subcellular location">
    <subcellularLocation>
        <location evidence="1">Cell membrane</location>
        <topology evidence="1">Multi-pass membrane protein</topology>
    </subcellularLocation>
</comment>
<feature type="transmembrane region" description="Helical" evidence="6">
    <location>
        <begin position="6"/>
        <end position="31"/>
    </location>
</feature>
<feature type="transmembrane region" description="Helical" evidence="6">
    <location>
        <begin position="167"/>
        <end position="187"/>
    </location>
</feature>
<keyword evidence="2" id="KW-1003">Cell membrane</keyword>
<dbReference type="Proteomes" id="UP000178179">
    <property type="component" value="Unassembled WGS sequence"/>
</dbReference>
<dbReference type="PANTHER" id="PTHR42709">
    <property type="entry name" value="ALKALINE PHOSPHATASE LIKE PROTEIN"/>
    <property type="match status" value="1"/>
</dbReference>
<organism evidence="8 9">
    <name type="scientific">Candidatus Colwellbacteria bacterium GWA2_46_10</name>
    <dbReference type="NCBI Taxonomy" id="1797684"/>
    <lineage>
        <taxon>Bacteria</taxon>
        <taxon>Candidatus Colwelliibacteriota</taxon>
    </lineage>
</organism>
<dbReference type="AlphaFoldDB" id="A0A1G1YYL9"/>
<dbReference type="InterPro" id="IPR051311">
    <property type="entry name" value="DedA_domain"/>
</dbReference>